<dbReference type="EMBL" id="OW152828">
    <property type="protein sequence ID" value="CAH2046182.1"/>
    <property type="molecule type" value="Genomic_DNA"/>
</dbReference>
<keyword evidence="2" id="KW-1185">Reference proteome</keyword>
<evidence type="ECO:0000313" key="2">
    <source>
        <dbReference type="Proteomes" id="UP000837857"/>
    </source>
</evidence>
<name>A0ABN8I5H4_9NEOP</name>
<gene>
    <name evidence="1" type="ORF">IPOD504_LOCUS5406</name>
</gene>
<sequence>MGVGGLVQLIHRIGRDRGQGLLRAARLQQWALKSRRHSRRMNHPKFSTNSLIYKPSRLDTHVRTPPPRMRAISYDPRLFGARCHGISGFEPFGSNNEHCGVIRGQILSSINFRHGSVTVRERRSKEIKHGPVGTGQAPRGSPHSILFHVAHTLRSED</sequence>
<reference evidence="1" key="1">
    <citation type="submission" date="2022-03" db="EMBL/GenBank/DDBJ databases">
        <authorList>
            <person name="Martin H S."/>
        </authorList>
    </citation>
    <scope>NUCLEOTIDE SEQUENCE</scope>
</reference>
<evidence type="ECO:0000313" key="1">
    <source>
        <dbReference type="EMBL" id="CAH2046182.1"/>
    </source>
</evidence>
<protein>
    <submittedName>
        <fullName evidence="1">Uncharacterized protein</fullName>
    </submittedName>
</protein>
<proteinExistence type="predicted"/>
<feature type="non-terminal residue" evidence="1">
    <location>
        <position position="157"/>
    </location>
</feature>
<dbReference type="Proteomes" id="UP000837857">
    <property type="component" value="Chromosome 16"/>
</dbReference>
<organism evidence="1 2">
    <name type="scientific">Iphiclides podalirius</name>
    <name type="common">scarce swallowtail</name>
    <dbReference type="NCBI Taxonomy" id="110791"/>
    <lineage>
        <taxon>Eukaryota</taxon>
        <taxon>Metazoa</taxon>
        <taxon>Ecdysozoa</taxon>
        <taxon>Arthropoda</taxon>
        <taxon>Hexapoda</taxon>
        <taxon>Insecta</taxon>
        <taxon>Pterygota</taxon>
        <taxon>Neoptera</taxon>
        <taxon>Endopterygota</taxon>
        <taxon>Lepidoptera</taxon>
        <taxon>Glossata</taxon>
        <taxon>Ditrysia</taxon>
        <taxon>Papilionoidea</taxon>
        <taxon>Papilionidae</taxon>
        <taxon>Papilioninae</taxon>
        <taxon>Iphiclides</taxon>
    </lineage>
</organism>
<accession>A0ABN8I5H4</accession>